<protein>
    <recommendedName>
        <fullName evidence="4">Protein kinase domain-containing protein</fullName>
    </recommendedName>
</protein>
<sequence>MVRHKACIVHRDVKPANVLIRQDGSVKLADFGIARFEGDPTLTEAGALIGTPAFMAPEQIRGLESSPATDLWGLGITLLYAVEERPAFGGPTPTAAMAAVLTDPPHSPERATAPLGPLLVSLLAQRP</sequence>
<dbReference type="SUPFAM" id="SSF56112">
    <property type="entry name" value="Protein kinase-like (PK-like)"/>
    <property type="match status" value="1"/>
</dbReference>
<dbReference type="EMBL" id="BSTJ01000011">
    <property type="protein sequence ID" value="GLY79260.1"/>
    <property type="molecule type" value="Genomic_DNA"/>
</dbReference>
<dbReference type="PANTHER" id="PTHR45832">
    <property type="entry name" value="SERINE/THREONINE-PROTEIN KINASE SAMKA-RELATED-RELATED"/>
    <property type="match status" value="1"/>
</dbReference>
<dbReference type="SMART" id="SM00220">
    <property type="entry name" value="S_TKc"/>
    <property type="match status" value="1"/>
</dbReference>
<dbReference type="GO" id="GO:0004672">
    <property type="term" value="F:protein kinase activity"/>
    <property type="evidence" value="ECO:0007669"/>
    <property type="project" value="InterPro"/>
</dbReference>
<dbReference type="AlphaFoldDB" id="A0A9W6RPX6"/>
<dbReference type="Gene3D" id="1.10.510.10">
    <property type="entry name" value="Transferase(Phosphotransferase) domain 1"/>
    <property type="match status" value="1"/>
</dbReference>
<dbReference type="PROSITE" id="PS00108">
    <property type="entry name" value="PROTEIN_KINASE_ST"/>
    <property type="match status" value="1"/>
</dbReference>
<keyword evidence="3" id="KW-0067">ATP-binding</keyword>
<dbReference type="GO" id="GO:0005524">
    <property type="term" value="F:ATP binding"/>
    <property type="evidence" value="ECO:0007669"/>
    <property type="project" value="UniProtKB-KW"/>
</dbReference>
<feature type="domain" description="Protein kinase" evidence="4">
    <location>
        <begin position="1"/>
        <end position="127"/>
    </location>
</feature>
<dbReference type="PANTHER" id="PTHR45832:SF22">
    <property type="entry name" value="SERINE_THREONINE-PROTEIN KINASE SAMKA-RELATED"/>
    <property type="match status" value="1"/>
</dbReference>
<dbReference type="InterPro" id="IPR000719">
    <property type="entry name" value="Prot_kinase_dom"/>
</dbReference>
<dbReference type="Pfam" id="PF00069">
    <property type="entry name" value="Pkinase"/>
    <property type="match status" value="1"/>
</dbReference>
<evidence type="ECO:0000256" key="3">
    <source>
        <dbReference type="ARBA" id="ARBA00022840"/>
    </source>
</evidence>
<proteinExistence type="inferred from homology"/>
<reference evidence="5" key="1">
    <citation type="submission" date="2023-03" db="EMBL/GenBank/DDBJ databases">
        <title>Actinoallomurus iriomotensis NBRC 103681.</title>
        <authorList>
            <person name="Ichikawa N."/>
            <person name="Sato H."/>
            <person name="Tonouchi N."/>
        </authorList>
    </citation>
    <scope>NUCLEOTIDE SEQUENCE</scope>
    <source>
        <strain evidence="5">NBRC 103681</strain>
    </source>
</reference>
<dbReference type="RefSeq" id="WP_285630436.1">
    <property type="nucleotide sequence ID" value="NZ_BSTJ01000011.1"/>
</dbReference>
<accession>A0A9W6RPX6</accession>
<comment type="caution">
    <text evidence="5">The sequence shown here is derived from an EMBL/GenBank/DDBJ whole genome shotgun (WGS) entry which is preliminary data.</text>
</comment>
<name>A0A9W6RPX6_9ACTN</name>
<organism evidence="5 6">
    <name type="scientific">Actinoallomurus iriomotensis</name>
    <dbReference type="NCBI Taxonomy" id="478107"/>
    <lineage>
        <taxon>Bacteria</taxon>
        <taxon>Bacillati</taxon>
        <taxon>Actinomycetota</taxon>
        <taxon>Actinomycetes</taxon>
        <taxon>Streptosporangiales</taxon>
        <taxon>Thermomonosporaceae</taxon>
        <taxon>Actinoallomurus</taxon>
    </lineage>
</organism>
<comment type="similarity">
    <text evidence="1">Belongs to the protein kinase superfamily. STE Ser/Thr protein kinase family. STE20 subfamily.</text>
</comment>
<dbReference type="PROSITE" id="PS50011">
    <property type="entry name" value="PROTEIN_KINASE_DOM"/>
    <property type="match status" value="1"/>
</dbReference>
<evidence type="ECO:0000256" key="1">
    <source>
        <dbReference type="ARBA" id="ARBA00008874"/>
    </source>
</evidence>
<gene>
    <name evidence="5" type="ORF">Airi01_075270</name>
</gene>
<dbReference type="InterPro" id="IPR051931">
    <property type="entry name" value="PAK3-like"/>
</dbReference>
<evidence type="ECO:0000313" key="5">
    <source>
        <dbReference type="EMBL" id="GLY79260.1"/>
    </source>
</evidence>
<dbReference type="Proteomes" id="UP001165135">
    <property type="component" value="Unassembled WGS sequence"/>
</dbReference>
<dbReference type="InterPro" id="IPR011009">
    <property type="entry name" value="Kinase-like_dom_sf"/>
</dbReference>
<dbReference type="InterPro" id="IPR008271">
    <property type="entry name" value="Ser/Thr_kinase_AS"/>
</dbReference>
<keyword evidence="2" id="KW-0547">Nucleotide-binding</keyword>
<evidence type="ECO:0000259" key="4">
    <source>
        <dbReference type="PROSITE" id="PS50011"/>
    </source>
</evidence>
<evidence type="ECO:0000256" key="2">
    <source>
        <dbReference type="ARBA" id="ARBA00022741"/>
    </source>
</evidence>
<evidence type="ECO:0000313" key="6">
    <source>
        <dbReference type="Proteomes" id="UP001165135"/>
    </source>
</evidence>